<evidence type="ECO:0000313" key="4">
    <source>
        <dbReference type="EMBL" id="SNT24884.1"/>
    </source>
</evidence>
<feature type="transmembrane region" description="Helical" evidence="2">
    <location>
        <begin position="273"/>
        <end position="301"/>
    </location>
</feature>
<feature type="transmembrane region" description="Helical" evidence="2">
    <location>
        <begin position="347"/>
        <end position="368"/>
    </location>
</feature>
<dbReference type="EMBL" id="FZOD01000030">
    <property type="protein sequence ID" value="SNT24884.1"/>
    <property type="molecule type" value="Genomic_DNA"/>
</dbReference>
<evidence type="ECO:0000259" key="3">
    <source>
        <dbReference type="Pfam" id="PF06808"/>
    </source>
</evidence>
<feature type="transmembrane region" description="Helical" evidence="2">
    <location>
        <begin position="451"/>
        <end position="473"/>
    </location>
</feature>
<feature type="transmembrane region" description="Helical" evidence="2">
    <location>
        <begin position="605"/>
        <end position="628"/>
    </location>
</feature>
<accession>A0A239L5R8</accession>
<evidence type="ECO:0000256" key="1">
    <source>
        <dbReference type="SAM" id="MobiDB-lite"/>
    </source>
</evidence>
<feature type="region of interest" description="Disordered" evidence="1">
    <location>
        <begin position="1"/>
        <end position="30"/>
    </location>
</feature>
<keyword evidence="2" id="KW-0472">Membrane</keyword>
<proteinExistence type="predicted"/>
<dbReference type="PANTHER" id="PTHR43849">
    <property type="entry name" value="BLL3936 PROTEIN"/>
    <property type="match status" value="1"/>
</dbReference>
<evidence type="ECO:0000313" key="5">
    <source>
        <dbReference type="Proteomes" id="UP000198282"/>
    </source>
</evidence>
<dbReference type="RefSeq" id="WP_218825500.1">
    <property type="nucleotide sequence ID" value="NZ_FZOD01000030.1"/>
</dbReference>
<dbReference type="InterPro" id="IPR011853">
    <property type="entry name" value="TRAP_DctM-Dct_fused"/>
</dbReference>
<organism evidence="4 5">
    <name type="scientific">Streptosporangium subroseum</name>
    <dbReference type="NCBI Taxonomy" id="106412"/>
    <lineage>
        <taxon>Bacteria</taxon>
        <taxon>Bacillati</taxon>
        <taxon>Actinomycetota</taxon>
        <taxon>Actinomycetes</taxon>
        <taxon>Streptosporangiales</taxon>
        <taxon>Streptosporangiaceae</taxon>
        <taxon>Streptosporangium</taxon>
    </lineage>
</organism>
<dbReference type="AlphaFoldDB" id="A0A239L5R8"/>
<keyword evidence="5" id="KW-1185">Reference proteome</keyword>
<feature type="transmembrane region" description="Helical" evidence="2">
    <location>
        <begin position="539"/>
        <end position="564"/>
    </location>
</feature>
<protein>
    <submittedName>
        <fullName evidence="4">TRAP transporter, 4TM/12TM fusion protein</fullName>
    </submittedName>
</protein>
<name>A0A239L5R8_9ACTN</name>
<evidence type="ECO:0000256" key="2">
    <source>
        <dbReference type="SAM" id="Phobius"/>
    </source>
</evidence>
<sequence>MTSAAQRVGHPTSDDEGEGTVGTAQTRSTEELIAEYDAERPARRITGPLAHVIGAVALGVSLYALYAVFNPIPVLPYRMSFLAAVLPLTFLSYRPGTRLPRWVPRPARFAKTERSKDTPGITDWILAGASVVVCAYPLLGFDDFIRRTFEPSTLDMVMGAGCALLVLEATRRTVGAILPGICLLFVGYAYYGGYLPLDWAVGHRGYDVERILVHLYMGTEGLFGVPLDVAATYIVLFAIYGAVLEYSGAGAFFVNISFAAFRRSAAASGRTVTLAGFLLGTVSGSGTATTVSLGSVAWPILRRAGYSPESGGGILAAAGIGAILSPPTLGAAAFIIAEYLKVSYLTLLLYAAVPTVLYYLGIILAIEIDSRRLGTRDLDLEIPSAGRLLARFGYHFSSLIAIVVLMALGVSPFRAVVYATVLAFLLSFLDREHRLGPRRVAQALSAGTLGVLPVAATTAAAGIIVAVVTLTGLGLKGSRIIIDLAGGDLAMTAVVAALAVLILGLAVPVTASFIIAAVIIGPALQTLGVSPEASYMFIFYYAVLSEVTPPTALAAVAASAITGGNTIKTMMMTWKYTLPAFLVPFAFVLAPGGQALLWQAPLPEVLMALAVSAVAVAALAVTTGGWMVRRAGWPERVLSAGAAIALLHLEPTAVAIGLALLAVALLIHLVLRRPADGQVSHRAQKGN</sequence>
<keyword evidence="2" id="KW-0812">Transmembrane</keyword>
<feature type="transmembrane region" description="Helical" evidence="2">
    <location>
        <begin position="49"/>
        <end position="69"/>
    </location>
</feature>
<feature type="transmembrane region" description="Helical" evidence="2">
    <location>
        <begin position="75"/>
        <end position="93"/>
    </location>
</feature>
<gene>
    <name evidence="4" type="ORF">SAMN05216276_103069</name>
</gene>
<feature type="transmembrane region" description="Helical" evidence="2">
    <location>
        <begin position="640"/>
        <end position="671"/>
    </location>
</feature>
<dbReference type="InterPro" id="IPR010656">
    <property type="entry name" value="DctM"/>
</dbReference>
<feature type="transmembrane region" description="Helical" evidence="2">
    <location>
        <begin position="233"/>
        <end position="261"/>
    </location>
</feature>
<feature type="transmembrane region" description="Helical" evidence="2">
    <location>
        <begin position="415"/>
        <end position="431"/>
    </location>
</feature>
<feature type="transmembrane region" description="Helical" evidence="2">
    <location>
        <begin position="174"/>
        <end position="191"/>
    </location>
</feature>
<dbReference type="NCBIfam" id="TIGR02123">
    <property type="entry name" value="TRAP_fused"/>
    <property type="match status" value="1"/>
</dbReference>
<dbReference type="Pfam" id="PF06808">
    <property type="entry name" value="DctM"/>
    <property type="match status" value="1"/>
</dbReference>
<feature type="transmembrane region" description="Helical" evidence="2">
    <location>
        <begin position="494"/>
        <end position="519"/>
    </location>
</feature>
<dbReference type="PANTHER" id="PTHR43849:SF2">
    <property type="entry name" value="BLL3936 PROTEIN"/>
    <property type="match status" value="1"/>
</dbReference>
<feature type="transmembrane region" description="Helical" evidence="2">
    <location>
        <begin position="576"/>
        <end position="599"/>
    </location>
</feature>
<keyword evidence="2" id="KW-1133">Transmembrane helix</keyword>
<dbReference type="Proteomes" id="UP000198282">
    <property type="component" value="Unassembled WGS sequence"/>
</dbReference>
<feature type="domain" description="TRAP C4-dicarboxylate transport system permease DctM subunit" evidence="3">
    <location>
        <begin position="163"/>
        <end position="583"/>
    </location>
</feature>
<reference evidence="4 5" key="1">
    <citation type="submission" date="2017-06" db="EMBL/GenBank/DDBJ databases">
        <authorList>
            <person name="Kim H.J."/>
            <person name="Triplett B.A."/>
        </authorList>
    </citation>
    <scope>NUCLEOTIDE SEQUENCE [LARGE SCALE GENOMIC DNA]</scope>
    <source>
        <strain evidence="4 5">CGMCC 4.2132</strain>
    </source>
</reference>
<feature type="transmembrane region" description="Helical" evidence="2">
    <location>
        <begin position="313"/>
        <end position="335"/>
    </location>
</feature>